<name>A0A6C0ARS1_9ZZZZ</name>
<organism evidence="1">
    <name type="scientific">viral metagenome</name>
    <dbReference type="NCBI Taxonomy" id="1070528"/>
    <lineage>
        <taxon>unclassified sequences</taxon>
        <taxon>metagenomes</taxon>
        <taxon>organismal metagenomes</taxon>
    </lineage>
</organism>
<sequence length="152" mass="16705">MDSHNILSSPRSIVLYKADSGVRVISFPGYTPTSTTTTTNDVTLPPLLDGEYTQVIPDSNTVLHTVGYIRMSIYIDASGTTFAQDSSGNDINNKLVSSTIYTYGYTDLSGNVWDGYFLTYFDDGTTFGNNDTNNGAYWYTLEGLGKPPQQYT</sequence>
<reference evidence="1" key="1">
    <citation type="journal article" date="2020" name="Nature">
        <title>Giant virus diversity and host interactions through global metagenomics.</title>
        <authorList>
            <person name="Schulz F."/>
            <person name="Roux S."/>
            <person name="Paez-Espino D."/>
            <person name="Jungbluth S."/>
            <person name="Walsh D.A."/>
            <person name="Denef V.J."/>
            <person name="McMahon K.D."/>
            <person name="Konstantinidis K.T."/>
            <person name="Eloe-Fadrosh E.A."/>
            <person name="Kyrpides N.C."/>
            <person name="Woyke T."/>
        </authorList>
    </citation>
    <scope>NUCLEOTIDE SEQUENCE</scope>
    <source>
        <strain evidence="1">GVMAG-S-1101171-111</strain>
    </source>
</reference>
<evidence type="ECO:0000313" key="1">
    <source>
        <dbReference type="EMBL" id="QHS82609.1"/>
    </source>
</evidence>
<dbReference type="EMBL" id="MN740804">
    <property type="protein sequence ID" value="QHS82609.1"/>
    <property type="molecule type" value="Genomic_DNA"/>
</dbReference>
<protein>
    <submittedName>
        <fullName evidence="1">Uncharacterized protein</fullName>
    </submittedName>
</protein>
<dbReference type="AlphaFoldDB" id="A0A6C0ARS1"/>
<proteinExistence type="predicted"/>
<accession>A0A6C0ARS1</accession>